<keyword evidence="9" id="KW-1185">Reference proteome</keyword>
<protein>
    <submittedName>
        <fullName evidence="8">Membrane protein</fullName>
    </submittedName>
</protein>
<dbReference type="Pfam" id="PF03631">
    <property type="entry name" value="Virul_fac_BrkB"/>
    <property type="match status" value="1"/>
</dbReference>
<feature type="transmembrane region" description="Helical" evidence="7">
    <location>
        <begin position="236"/>
        <end position="261"/>
    </location>
</feature>
<reference evidence="9" key="1">
    <citation type="submission" date="2016-10" db="EMBL/GenBank/DDBJ databases">
        <authorList>
            <person name="Varghese N."/>
            <person name="Submissions S."/>
        </authorList>
    </citation>
    <scope>NUCLEOTIDE SEQUENCE [LARGE SCALE GENOMIC DNA]</scope>
    <source>
        <strain evidence="9">DSM 43163</strain>
    </source>
</reference>
<sequence>MVRVIGGIWQRVTSGWDLVVEALHGARRRSAWFDHLARAFERYDDKRGDRLAAAITFYAFLSFFPLVALGYSLLGYLVGISEEARRYMVQAFTELLPGLNGELRVEQIAEARSAAGVIGLAGLLFTGLGCMNAVREALRDIWLGDPTGGGNFFLKKLYDIGTLAFLGSMLILSVVVSTVTGQASHTVLDWVGLGDTPGAGTALRLLSLAVATGFNTLIFLMLFSRVSGTRAPWRDVLRGALFGAVGFEILKLAGTLVVTHIARNPVYVSFAVVAGLLVWIDVVARFLIFSAAWTATRRVVLRADAANEANKVDSGPCDDRTPRNGRTDHEPDREPHPEADRASDREPVREADQAPDRGSGREPGQARAAKPTPVVER</sequence>
<dbReference type="GO" id="GO:0005886">
    <property type="term" value="C:plasma membrane"/>
    <property type="evidence" value="ECO:0007669"/>
    <property type="project" value="UniProtKB-SubCell"/>
</dbReference>
<dbReference type="InterPro" id="IPR017039">
    <property type="entry name" value="Virul_fac_BrkB"/>
</dbReference>
<evidence type="ECO:0000256" key="4">
    <source>
        <dbReference type="ARBA" id="ARBA00022989"/>
    </source>
</evidence>
<keyword evidence="4 7" id="KW-1133">Transmembrane helix</keyword>
<dbReference type="EMBL" id="FNVO01000004">
    <property type="protein sequence ID" value="SEG35305.1"/>
    <property type="molecule type" value="Genomic_DNA"/>
</dbReference>
<evidence type="ECO:0000256" key="6">
    <source>
        <dbReference type="SAM" id="MobiDB-lite"/>
    </source>
</evidence>
<keyword evidence="5 7" id="KW-0472">Membrane</keyword>
<dbReference type="PANTHER" id="PTHR30213:SF1">
    <property type="entry name" value="INNER MEMBRANE PROTEIN YHJD"/>
    <property type="match status" value="1"/>
</dbReference>
<evidence type="ECO:0000256" key="2">
    <source>
        <dbReference type="ARBA" id="ARBA00022475"/>
    </source>
</evidence>
<proteinExistence type="predicted"/>
<accession>A0A1H5ZHU0</accession>
<feature type="transmembrane region" description="Helical" evidence="7">
    <location>
        <begin position="51"/>
        <end position="78"/>
    </location>
</feature>
<evidence type="ECO:0000256" key="1">
    <source>
        <dbReference type="ARBA" id="ARBA00004651"/>
    </source>
</evidence>
<evidence type="ECO:0000313" key="8">
    <source>
        <dbReference type="EMBL" id="SEG35305.1"/>
    </source>
</evidence>
<keyword evidence="3 7" id="KW-0812">Transmembrane</keyword>
<feature type="transmembrane region" description="Helical" evidence="7">
    <location>
        <begin position="163"/>
        <end position="183"/>
    </location>
</feature>
<feature type="transmembrane region" description="Helical" evidence="7">
    <location>
        <begin position="267"/>
        <end position="288"/>
    </location>
</feature>
<evidence type="ECO:0000313" key="9">
    <source>
        <dbReference type="Proteomes" id="UP000236723"/>
    </source>
</evidence>
<feature type="compositionally biased region" description="Basic and acidic residues" evidence="6">
    <location>
        <begin position="317"/>
        <end position="360"/>
    </location>
</feature>
<comment type="subcellular location">
    <subcellularLocation>
        <location evidence="1">Cell membrane</location>
        <topology evidence="1">Multi-pass membrane protein</topology>
    </subcellularLocation>
</comment>
<evidence type="ECO:0000256" key="5">
    <source>
        <dbReference type="ARBA" id="ARBA00023136"/>
    </source>
</evidence>
<evidence type="ECO:0000256" key="7">
    <source>
        <dbReference type="SAM" id="Phobius"/>
    </source>
</evidence>
<feature type="transmembrane region" description="Helical" evidence="7">
    <location>
        <begin position="113"/>
        <end position="134"/>
    </location>
</feature>
<gene>
    <name evidence="8" type="ORF">SAMN04489712_104540</name>
</gene>
<dbReference type="RefSeq" id="WP_200827206.1">
    <property type="nucleotide sequence ID" value="NZ_FNVO01000004.1"/>
</dbReference>
<dbReference type="PANTHER" id="PTHR30213">
    <property type="entry name" value="INNER MEMBRANE PROTEIN YHJD"/>
    <property type="match status" value="1"/>
</dbReference>
<dbReference type="AlphaFoldDB" id="A0A1H5ZHU0"/>
<feature type="region of interest" description="Disordered" evidence="6">
    <location>
        <begin position="310"/>
        <end position="377"/>
    </location>
</feature>
<dbReference type="Proteomes" id="UP000236723">
    <property type="component" value="Unassembled WGS sequence"/>
</dbReference>
<organism evidence="8 9">
    <name type="scientific">Thermomonospora echinospora</name>
    <dbReference type="NCBI Taxonomy" id="1992"/>
    <lineage>
        <taxon>Bacteria</taxon>
        <taxon>Bacillati</taxon>
        <taxon>Actinomycetota</taxon>
        <taxon>Actinomycetes</taxon>
        <taxon>Streptosporangiales</taxon>
        <taxon>Thermomonosporaceae</taxon>
        <taxon>Thermomonospora</taxon>
    </lineage>
</organism>
<evidence type="ECO:0000256" key="3">
    <source>
        <dbReference type="ARBA" id="ARBA00022692"/>
    </source>
</evidence>
<feature type="transmembrane region" description="Helical" evidence="7">
    <location>
        <begin position="203"/>
        <end position="224"/>
    </location>
</feature>
<name>A0A1H5ZHU0_9ACTN</name>
<keyword evidence="2" id="KW-1003">Cell membrane</keyword>